<keyword evidence="3" id="KW-1185">Reference proteome</keyword>
<protein>
    <submittedName>
        <fullName evidence="2">Prepilin-type N-terminal cleavage/methylation domain-containing protein</fullName>
    </submittedName>
</protein>
<dbReference type="EMBL" id="JAJNNZ010000016">
    <property type="protein sequence ID" value="MCJ2378432.1"/>
    <property type="molecule type" value="Genomic_DNA"/>
</dbReference>
<dbReference type="Pfam" id="PF07963">
    <property type="entry name" value="N_methyl"/>
    <property type="match status" value="1"/>
</dbReference>
<sequence length="137" mass="15116">MICNKRSSRQIGLTLIEIVISLAILSLFVSIAYPVYKQQVLGSHRTAALTDLMRMQLELEKEFNGSYQFESVISAGQCVLCESDPSRYQFTVTADNGYTLSATPAKGSPQLEDSCLNSDKRITLDAIGNMLPASCWK</sequence>
<comment type="caution">
    <text evidence="2">The sequence shown here is derived from an EMBL/GenBank/DDBJ whole genome shotgun (WGS) entry which is preliminary data.</text>
</comment>
<accession>A0A9X2B053</accession>
<dbReference type="Proteomes" id="UP001139488">
    <property type="component" value="Unassembled WGS sequence"/>
</dbReference>
<dbReference type="RefSeq" id="WP_244358738.1">
    <property type="nucleotide sequence ID" value="NZ_JAJNNZ010000016.1"/>
</dbReference>
<feature type="transmembrane region" description="Helical" evidence="1">
    <location>
        <begin position="12"/>
        <end position="36"/>
    </location>
</feature>
<dbReference type="AlphaFoldDB" id="A0A9X2B053"/>
<keyword evidence="1" id="KW-0472">Membrane</keyword>
<proteinExistence type="predicted"/>
<name>A0A9X2B053_9VIBR</name>
<dbReference type="InterPro" id="IPR012902">
    <property type="entry name" value="N_methyl_site"/>
</dbReference>
<dbReference type="InterPro" id="IPR031982">
    <property type="entry name" value="PilE-like"/>
</dbReference>
<keyword evidence="1" id="KW-1133">Transmembrane helix</keyword>
<reference evidence="2" key="1">
    <citation type="submission" date="2021-11" db="EMBL/GenBank/DDBJ databases">
        <title>Vibrio ZSDE26 sp. nov. and Vibrio ZSDZ34 sp. nov., isolated from coastal seawater in Qingdao.</title>
        <authorList>
            <person name="Zhang P."/>
        </authorList>
    </citation>
    <scope>NUCLEOTIDE SEQUENCE</scope>
    <source>
        <strain evidence="2">ZSDZ34</strain>
    </source>
</reference>
<dbReference type="Pfam" id="PF16732">
    <property type="entry name" value="ComP_DUS"/>
    <property type="match status" value="1"/>
</dbReference>
<evidence type="ECO:0000313" key="3">
    <source>
        <dbReference type="Proteomes" id="UP001139488"/>
    </source>
</evidence>
<dbReference type="InterPro" id="IPR045584">
    <property type="entry name" value="Pilin-like"/>
</dbReference>
<dbReference type="Gene3D" id="3.30.700.10">
    <property type="entry name" value="Glycoprotein, Type 4 Pilin"/>
    <property type="match status" value="1"/>
</dbReference>
<dbReference type="SUPFAM" id="SSF54523">
    <property type="entry name" value="Pili subunits"/>
    <property type="match status" value="1"/>
</dbReference>
<keyword evidence="1" id="KW-0812">Transmembrane</keyword>
<organism evidence="2 3">
    <name type="scientific">Vibrio gelatinilyticus</name>
    <dbReference type="NCBI Taxonomy" id="2893468"/>
    <lineage>
        <taxon>Bacteria</taxon>
        <taxon>Pseudomonadati</taxon>
        <taxon>Pseudomonadota</taxon>
        <taxon>Gammaproteobacteria</taxon>
        <taxon>Vibrionales</taxon>
        <taxon>Vibrionaceae</taxon>
        <taxon>Vibrio</taxon>
    </lineage>
</organism>
<evidence type="ECO:0000313" key="2">
    <source>
        <dbReference type="EMBL" id="MCJ2378432.1"/>
    </source>
</evidence>
<evidence type="ECO:0000256" key="1">
    <source>
        <dbReference type="SAM" id="Phobius"/>
    </source>
</evidence>
<gene>
    <name evidence="2" type="ORF">LNL84_16580</name>
</gene>
<dbReference type="NCBIfam" id="TIGR02532">
    <property type="entry name" value="IV_pilin_GFxxxE"/>
    <property type="match status" value="1"/>
</dbReference>
<dbReference type="GO" id="GO:0043683">
    <property type="term" value="P:type IV pilus assembly"/>
    <property type="evidence" value="ECO:0007669"/>
    <property type="project" value="InterPro"/>
</dbReference>